<reference evidence="1 2" key="1">
    <citation type="submission" date="2013-09" db="EMBL/GenBank/DDBJ databases">
        <title>Complete genome sequence of Spiroplasma mirum suckling mouse cataract agent.</title>
        <authorList>
            <person name="Landry C.A."/>
            <person name="Bastian F.O."/>
            <person name="Thune R.L."/>
        </authorList>
    </citation>
    <scope>NUCLEOTIDE SEQUENCE [LARGE SCALE GENOMIC DNA]</scope>
    <source>
        <strain evidence="1 2">SMCA</strain>
    </source>
</reference>
<sequence length="76" mass="8733">MEAKIIPEIVVIIVPKIRPNKLLLFCFSSRGNLVPVRCLTSKSKAVLWVSIQHEGITFYLKIITKLLIQKILIFQK</sequence>
<protein>
    <submittedName>
        <fullName evidence="1">Uncharacterized protein</fullName>
    </submittedName>
</protein>
<dbReference type="AlphaFoldDB" id="W6APD8"/>
<dbReference type="Proteomes" id="UP000019260">
    <property type="component" value="Chromosome"/>
</dbReference>
<dbReference type="PATRIC" id="fig|838561.3.peg.1229"/>
<evidence type="ECO:0000313" key="1">
    <source>
        <dbReference type="EMBL" id="AHI58585.1"/>
    </source>
</evidence>
<dbReference type="STRING" id="838561.P344_06410"/>
<dbReference type="HOGENOM" id="CLU_2652642_0_0_14"/>
<keyword evidence="2" id="KW-1185">Reference proteome</keyword>
<evidence type="ECO:0000313" key="2">
    <source>
        <dbReference type="Proteomes" id="UP000019260"/>
    </source>
</evidence>
<dbReference type="KEGG" id="smia:P344_06410"/>
<name>W6APD8_9MOLU</name>
<gene>
    <name evidence="1" type="ORF">P344_06410</name>
</gene>
<accession>W6APD8</accession>
<dbReference type="EMBL" id="CP006720">
    <property type="protein sequence ID" value="AHI58585.1"/>
    <property type="molecule type" value="Genomic_DNA"/>
</dbReference>
<organism evidence="1 2">
    <name type="scientific">Spiroplasma mirum ATCC 29335</name>
    <dbReference type="NCBI Taxonomy" id="838561"/>
    <lineage>
        <taxon>Bacteria</taxon>
        <taxon>Bacillati</taxon>
        <taxon>Mycoplasmatota</taxon>
        <taxon>Mollicutes</taxon>
        <taxon>Entomoplasmatales</taxon>
        <taxon>Spiroplasmataceae</taxon>
        <taxon>Spiroplasma</taxon>
    </lineage>
</organism>
<proteinExistence type="predicted"/>